<keyword evidence="4 7" id="KW-1133">Transmembrane helix</keyword>
<feature type="transmembrane region" description="Helical" evidence="7">
    <location>
        <begin position="155"/>
        <end position="173"/>
    </location>
</feature>
<sequence length="330" mass="35947">MDMVDQPENRQQDSSENLPQQGEKRLNQKTSMNIRHSPLIIIVALFYIVLWGSAFIATKVGVTLSPPITFLAIRFLAAALIMAVLVWIGKFSWPRGWAAWGRLVIFGLLNCALYLGCNYIALRSLSAGMASIIAATNPLILTLIAPLLLRERLTWWRILGLVLGFGGVVFVMSARLNGGGHLDTVGGMIIAFLGVVGLVGATIFYKRYPPREHAFVVNAVQLGAAGLVLILPALLFEHPTHIDMGAPLIESFLYLVFVISIGASLLWFWLLKRGEASAVSSYYFLTPIVGLVLSALLLSEPFGLRDMLGLVAVAIGIALINRPARTQPVD</sequence>
<dbReference type="Pfam" id="PF00892">
    <property type="entry name" value="EamA"/>
    <property type="match status" value="2"/>
</dbReference>
<feature type="transmembrane region" description="Helical" evidence="7">
    <location>
        <begin position="100"/>
        <end position="121"/>
    </location>
</feature>
<evidence type="ECO:0000256" key="2">
    <source>
        <dbReference type="ARBA" id="ARBA00007362"/>
    </source>
</evidence>
<dbReference type="RefSeq" id="WP_220199869.1">
    <property type="nucleotide sequence ID" value="NZ_BNJF01000010.1"/>
</dbReference>
<dbReference type="GO" id="GO:0016020">
    <property type="term" value="C:membrane"/>
    <property type="evidence" value="ECO:0007669"/>
    <property type="project" value="UniProtKB-SubCell"/>
</dbReference>
<feature type="transmembrane region" description="Helical" evidence="7">
    <location>
        <begin position="304"/>
        <end position="321"/>
    </location>
</feature>
<dbReference type="InterPro" id="IPR037185">
    <property type="entry name" value="EmrE-like"/>
</dbReference>
<name>A0A8J3MZL7_9CHLR</name>
<dbReference type="InterPro" id="IPR000620">
    <property type="entry name" value="EamA_dom"/>
</dbReference>
<dbReference type="PANTHER" id="PTHR32322">
    <property type="entry name" value="INNER MEMBRANE TRANSPORTER"/>
    <property type="match status" value="1"/>
</dbReference>
<reference evidence="9" key="1">
    <citation type="submission" date="2020-10" db="EMBL/GenBank/DDBJ databases">
        <title>Taxonomic study of unclassified bacteria belonging to the class Ktedonobacteria.</title>
        <authorList>
            <person name="Yabe S."/>
            <person name="Wang C.M."/>
            <person name="Zheng Y."/>
            <person name="Sakai Y."/>
            <person name="Cavaletti L."/>
            <person name="Monciardini P."/>
            <person name="Donadio S."/>
        </authorList>
    </citation>
    <scope>NUCLEOTIDE SEQUENCE</scope>
    <source>
        <strain evidence="9">SOSP1-1</strain>
    </source>
</reference>
<comment type="subcellular location">
    <subcellularLocation>
        <location evidence="1">Membrane</location>
        <topology evidence="1">Multi-pass membrane protein</topology>
    </subcellularLocation>
</comment>
<evidence type="ECO:0000256" key="4">
    <source>
        <dbReference type="ARBA" id="ARBA00022989"/>
    </source>
</evidence>
<evidence type="ECO:0000313" key="10">
    <source>
        <dbReference type="Proteomes" id="UP000612362"/>
    </source>
</evidence>
<feature type="transmembrane region" description="Helical" evidence="7">
    <location>
        <begin position="216"/>
        <end position="236"/>
    </location>
</feature>
<dbReference type="EMBL" id="BNJF01000010">
    <property type="protein sequence ID" value="GHO50915.1"/>
    <property type="molecule type" value="Genomic_DNA"/>
</dbReference>
<feature type="domain" description="EamA" evidence="8">
    <location>
        <begin position="187"/>
        <end position="321"/>
    </location>
</feature>
<feature type="domain" description="EamA" evidence="8">
    <location>
        <begin position="40"/>
        <end position="172"/>
    </location>
</feature>
<dbReference type="PANTHER" id="PTHR32322:SF2">
    <property type="entry name" value="EAMA DOMAIN-CONTAINING PROTEIN"/>
    <property type="match status" value="1"/>
</dbReference>
<dbReference type="AlphaFoldDB" id="A0A8J3MZL7"/>
<comment type="caution">
    <text evidence="9">The sequence shown here is derived from an EMBL/GenBank/DDBJ whole genome shotgun (WGS) entry which is preliminary data.</text>
</comment>
<feature type="transmembrane region" description="Helical" evidence="7">
    <location>
        <begin position="68"/>
        <end position="88"/>
    </location>
</feature>
<dbReference type="Gene3D" id="1.10.3730.20">
    <property type="match status" value="1"/>
</dbReference>
<keyword evidence="10" id="KW-1185">Reference proteome</keyword>
<feature type="transmembrane region" description="Helical" evidence="7">
    <location>
        <begin position="185"/>
        <end position="204"/>
    </location>
</feature>
<evidence type="ECO:0000259" key="8">
    <source>
        <dbReference type="Pfam" id="PF00892"/>
    </source>
</evidence>
<accession>A0A8J3MZL7</accession>
<evidence type="ECO:0000256" key="5">
    <source>
        <dbReference type="ARBA" id="ARBA00023136"/>
    </source>
</evidence>
<comment type="similarity">
    <text evidence="2">Belongs to the EamA transporter family.</text>
</comment>
<feature type="transmembrane region" description="Helical" evidence="7">
    <location>
        <begin position="251"/>
        <end position="270"/>
    </location>
</feature>
<evidence type="ECO:0000313" key="9">
    <source>
        <dbReference type="EMBL" id="GHO50915.1"/>
    </source>
</evidence>
<feature type="transmembrane region" description="Helical" evidence="7">
    <location>
        <begin position="39"/>
        <end position="62"/>
    </location>
</feature>
<proteinExistence type="inferred from homology"/>
<feature type="region of interest" description="Disordered" evidence="6">
    <location>
        <begin position="1"/>
        <end position="22"/>
    </location>
</feature>
<evidence type="ECO:0000256" key="7">
    <source>
        <dbReference type="SAM" id="Phobius"/>
    </source>
</evidence>
<organism evidence="9 10">
    <name type="scientific">Ktedonospora formicarum</name>
    <dbReference type="NCBI Taxonomy" id="2778364"/>
    <lineage>
        <taxon>Bacteria</taxon>
        <taxon>Bacillati</taxon>
        <taxon>Chloroflexota</taxon>
        <taxon>Ktedonobacteria</taxon>
        <taxon>Ktedonobacterales</taxon>
        <taxon>Ktedonobacteraceae</taxon>
        <taxon>Ktedonospora</taxon>
    </lineage>
</organism>
<protein>
    <submittedName>
        <fullName evidence="9">Transporter</fullName>
    </submittedName>
</protein>
<evidence type="ECO:0000256" key="6">
    <source>
        <dbReference type="SAM" id="MobiDB-lite"/>
    </source>
</evidence>
<keyword evidence="5 7" id="KW-0472">Membrane</keyword>
<dbReference type="SUPFAM" id="SSF103481">
    <property type="entry name" value="Multidrug resistance efflux transporter EmrE"/>
    <property type="match status" value="2"/>
</dbReference>
<evidence type="ECO:0000256" key="3">
    <source>
        <dbReference type="ARBA" id="ARBA00022692"/>
    </source>
</evidence>
<feature type="transmembrane region" description="Helical" evidence="7">
    <location>
        <begin position="282"/>
        <end position="298"/>
    </location>
</feature>
<dbReference type="InterPro" id="IPR050638">
    <property type="entry name" value="AA-Vitamin_Transporters"/>
</dbReference>
<evidence type="ECO:0000256" key="1">
    <source>
        <dbReference type="ARBA" id="ARBA00004141"/>
    </source>
</evidence>
<dbReference type="Proteomes" id="UP000612362">
    <property type="component" value="Unassembled WGS sequence"/>
</dbReference>
<feature type="transmembrane region" description="Helical" evidence="7">
    <location>
        <begin position="127"/>
        <end position="148"/>
    </location>
</feature>
<keyword evidence="3 7" id="KW-0812">Transmembrane</keyword>
<gene>
    <name evidence="9" type="ORF">KSX_90780</name>
</gene>